<dbReference type="AlphaFoldDB" id="A0A0E9W5L2"/>
<accession>A0A0E9W5L2</accession>
<reference evidence="1" key="1">
    <citation type="submission" date="2014-11" db="EMBL/GenBank/DDBJ databases">
        <authorList>
            <person name="Amaro Gonzalez C."/>
        </authorList>
    </citation>
    <scope>NUCLEOTIDE SEQUENCE</scope>
</reference>
<protein>
    <submittedName>
        <fullName evidence="1">Uncharacterized protein</fullName>
    </submittedName>
</protein>
<reference evidence="1" key="2">
    <citation type="journal article" date="2015" name="Fish Shellfish Immunol.">
        <title>Early steps in the European eel (Anguilla anguilla)-Vibrio vulnificus interaction in the gills: Role of the RtxA13 toxin.</title>
        <authorList>
            <person name="Callol A."/>
            <person name="Pajuelo D."/>
            <person name="Ebbesson L."/>
            <person name="Teles M."/>
            <person name="MacKenzie S."/>
            <person name="Amaro C."/>
        </authorList>
    </citation>
    <scope>NUCLEOTIDE SEQUENCE</scope>
</reference>
<sequence length="38" mass="4362">MSKAPAIHQKLRECREMCTWTSLKEANQSHCKCTIALN</sequence>
<evidence type="ECO:0000313" key="1">
    <source>
        <dbReference type="EMBL" id="JAH85664.1"/>
    </source>
</evidence>
<proteinExistence type="predicted"/>
<organism evidence="1">
    <name type="scientific">Anguilla anguilla</name>
    <name type="common">European freshwater eel</name>
    <name type="synonym">Muraena anguilla</name>
    <dbReference type="NCBI Taxonomy" id="7936"/>
    <lineage>
        <taxon>Eukaryota</taxon>
        <taxon>Metazoa</taxon>
        <taxon>Chordata</taxon>
        <taxon>Craniata</taxon>
        <taxon>Vertebrata</taxon>
        <taxon>Euteleostomi</taxon>
        <taxon>Actinopterygii</taxon>
        <taxon>Neopterygii</taxon>
        <taxon>Teleostei</taxon>
        <taxon>Anguilliformes</taxon>
        <taxon>Anguillidae</taxon>
        <taxon>Anguilla</taxon>
    </lineage>
</organism>
<dbReference type="EMBL" id="GBXM01022913">
    <property type="protein sequence ID" value="JAH85664.1"/>
    <property type="molecule type" value="Transcribed_RNA"/>
</dbReference>
<name>A0A0E9W5L2_ANGAN</name>